<feature type="compositionally biased region" description="Basic and acidic residues" evidence="4">
    <location>
        <begin position="489"/>
        <end position="510"/>
    </location>
</feature>
<keyword evidence="6" id="KW-1185">Reference proteome</keyword>
<feature type="signal peptide" evidence="2">
    <location>
        <begin position="1"/>
        <end position="24"/>
    </location>
</feature>
<comment type="subcellular location">
    <subcellularLocation>
        <location evidence="2">Cell membrane</location>
        <topology evidence="2">Lipid-anchor</topology>
    </subcellularLocation>
</comment>
<keyword evidence="2" id="KW-0472">Membrane</keyword>
<dbReference type="PANTHER" id="PTHR30203">
    <property type="entry name" value="OUTER MEMBRANE CATION EFFLUX PROTEIN"/>
    <property type="match status" value="1"/>
</dbReference>
<feature type="coiled-coil region" evidence="3">
    <location>
        <begin position="397"/>
        <end position="431"/>
    </location>
</feature>
<dbReference type="Gene3D" id="2.20.200.10">
    <property type="entry name" value="Outer membrane efflux proteins (OEP)"/>
    <property type="match status" value="1"/>
</dbReference>
<keyword evidence="2" id="KW-0732">Signal</keyword>
<dbReference type="InterPro" id="IPR003423">
    <property type="entry name" value="OMP_efflux"/>
</dbReference>
<dbReference type="Pfam" id="PF02321">
    <property type="entry name" value="OEP"/>
    <property type="match status" value="2"/>
</dbReference>
<organism evidence="5 6">
    <name type="scientific">Cupriavidus plantarum</name>
    <dbReference type="NCBI Taxonomy" id="942865"/>
    <lineage>
        <taxon>Bacteria</taxon>
        <taxon>Pseudomonadati</taxon>
        <taxon>Pseudomonadota</taxon>
        <taxon>Betaproteobacteria</taxon>
        <taxon>Burkholderiales</taxon>
        <taxon>Burkholderiaceae</taxon>
        <taxon>Cupriavidus</taxon>
    </lineage>
</organism>
<dbReference type="Proteomes" id="UP000245754">
    <property type="component" value="Unassembled WGS sequence"/>
</dbReference>
<dbReference type="AlphaFoldDB" id="A0A316ERM3"/>
<dbReference type="RefSeq" id="WP_109582949.1">
    <property type="nucleotide sequence ID" value="NZ_QGGT01000002.1"/>
</dbReference>
<reference evidence="5 6" key="1">
    <citation type="submission" date="2018-05" db="EMBL/GenBank/DDBJ databases">
        <title>Genomic Encyclopedia of Type Strains, Phase IV (KMG-V): Genome sequencing to study the core and pangenomes of soil and plant-associated prokaryotes.</title>
        <authorList>
            <person name="Whitman W."/>
        </authorList>
    </citation>
    <scope>NUCLEOTIDE SEQUENCE [LARGE SCALE GENOMIC DNA]</scope>
    <source>
        <strain evidence="5 6">SLV-132</strain>
    </source>
</reference>
<gene>
    <name evidence="5" type="ORF">C7419_102124</name>
</gene>
<evidence type="ECO:0000313" key="5">
    <source>
        <dbReference type="EMBL" id="PWK34851.1"/>
    </source>
</evidence>
<dbReference type="EMBL" id="QGGT01000002">
    <property type="protein sequence ID" value="PWK34851.1"/>
    <property type="molecule type" value="Genomic_DNA"/>
</dbReference>
<feature type="chain" id="PRO_5016190533" evidence="2">
    <location>
        <begin position="25"/>
        <end position="510"/>
    </location>
</feature>
<evidence type="ECO:0000256" key="2">
    <source>
        <dbReference type="RuleBase" id="RU362097"/>
    </source>
</evidence>
<dbReference type="SUPFAM" id="SSF56954">
    <property type="entry name" value="Outer membrane efflux proteins (OEP)"/>
    <property type="match status" value="1"/>
</dbReference>
<keyword evidence="2" id="KW-1134">Transmembrane beta strand</keyword>
<accession>A0A316ERM3</accession>
<protein>
    <submittedName>
        <fullName evidence="5">NodT family efflux transporter outer membrane factor (OMF) lipoprotein</fullName>
    </submittedName>
</protein>
<dbReference type="Gene3D" id="1.20.1600.10">
    <property type="entry name" value="Outer membrane efflux proteins (OEP)"/>
    <property type="match status" value="1"/>
</dbReference>
<keyword evidence="2" id="KW-0564">Palmitate</keyword>
<dbReference type="GO" id="GO:0005886">
    <property type="term" value="C:plasma membrane"/>
    <property type="evidence" value="ECO:0007669"/>
    <property type="project" value="UniProtKB-SubCell"/>
</dbReference>
<evidence type="ECO:0000313" key="6">
    <source>
        <dbReference type="Proteomes" id="UP000245754"/>
    </source>
</evidence>
<sequence length="510" mass="54693">MPNFSLTPRVVVVAAMMLAGCAVGPDYVKPQTDLAPFHNTAPRVADNAAPVSLDTWWTGFDDPMLVTVIERALAQNLDLAAALARVEQARAVAQAAGAELLPTFDLSASAAAQRQSLQSPFGTLAQTFPGFDRNQRHYTAGAVASWEIDIAGGLRRGAAAARAEAEAASADHVGTRVTVAADAADAYLQVRGYQSRLAVALDQIRTDERLLDLVRERRRYGAADDRQVAQADALLRQARATVPLLRIALEAQLNRLDVLMGVQPGTYAAELAAPAQDAVRIPSPPGIAGATEPLEMLRRRPDVLAAERRLAASNERIGAALADYYPKLSLSGALGFDSITTNGLFSARSFQPVGTAGLRWRLFDFGKIDAEVKQARGGYAEALAGYRQSILRAAEDVENAMTAMAQTAERRQELQAEVASLQRARELSEQAYRLGAITLTDVLDADRQLLVARDGEDEARTNTSRAAVTLFRSLGGGWTVPPPASDPVARSEREGGTVAHVENDRHLNNN</sequence>
<keyword evidence="3" id="KW-0175">Coiled coil</keyword>
<dbReference type="GO" id="GO:0015562">
    <property type="term" value="F:efflux transmembrane transporter activity"/>
    <property type="evidence" value="ECO:0007669"/>
    <property type="project" value="InterPro"/>
</dbReference>
<proteinExistence type="inferred from homology"/>
<dbReference type="NCBIfam" id="TIGR01845">
    <property type="entry name" value="outer_NodT"/>
    <property type="match status" value="1"/>
</dbReference>
<feature type="region of interest" description="Disordered" evidence="4">
    <location>
        <begin position="479"/>
        <end position="510"/>
    </location>
</feature>
<keyword evidence="2" id="KW-0812">Transmembrane</keyword>
<evidence type="ECO:0000256" key="4">
    <source>
        <dbReference type="SAM" id="MobiDB-lite"/>
    </source>
</evidence>
<name>A0A316ERM3_9BURK</name>
<dbReference type="PANTHER" id="PTHR30203:SF25">
    <property type="entry name" value="OUTER MEMBRANE PROTEIN-RELATED"/>
    <property type="match status" value="1"/>
</dbReference>
<dbReference type="InterPro" id="IPR010131">
    <property type="entry name" value="MdtP/NodT-like"/>
</dbReference>
<comment type="similarity">
    <text evidence="1 2">Belongs to the outer membrane factor (OMF) (TC 1.B.17) family.</text>
</comment>
<comment type="caution">
    <text evidence="5">The sequence shown here is derived from an EMBL/GenBank/DDBJ whole genome shotgun (WGS) entry which is preliminary data.</text>
</comment>
<evidence type="ECO:0000256" key="3">
    <source>
        <dbReference type="SAM" id="Coils"/>
    </source>
</evidence>
<keyword evidence="2 5" id="KW-0449">Lipoprotein</keyword>
<evidence type="ECO:0000256" key="1">
    <source>
        <dbReference type="ARBA" id="ARBA00007613"/>
    </source>
</evidence>